<dbReference type="GO" id="GO:0017022">
    <property type="term" value="F:myosin binding"/>
    <property type="evidence" value="ECO:0007669"/>
    <property type="project" value="InterPro"/>
</dbReference>
<dbReference type="PANTHER" id="PTHR31448">
    <property type="entry name" value="MYOSIN-BINDING PROTEIN 2"/>
    <property type="match status" value="1"/>
</dbReference>
<feature type="transmembrane region" description="Helical" evidence="2">
    <location>
        <begin position="20"/>
        <end position="43"/>
    </location>
</feature>
<feature type="region of interest" description="Disordered" evidence="1">
    <location>
        <begin position="685"/>
        <end position="736"/>
    </location>
</feature>
<organism evidence="3 4">
    <name type="scientific">Morella rubra</name>
    <name type="common">Chinese bayberry</name>
    <dbReference type="NCBI Taxonomy" id="262757"/>
    <lineage>
        <taxon>Eukaryota</taxon>
        <taxon>Viridiplantae</taxon>
        <taxon>Streptophyta</taxon>
        <taxon>Embryophyta</taxon>
        <taxon>Tracheophyta</taxon>
        <taxon>Spermatophyta</taxon>
        <taxon>Magnoliopsida</taxon>
        <taxon>eudicotyledons</taxon>
        <taxon>Gunneridae</taxon>
        <taxon>Pentapetalae</taxon>
        <taxon>rosids</taxon>
        <taxon>fabids</taxon>
        <taxon>Fagales</taxon>
        <taxon>Myricaceae</taxon>
        <taxon>Morella</taxon>
    </lineage>
</organism>
<evidence type="ECO:0000313" key="3">
    <source>
        <dbReference type="EMBL" id="KAB1202716.1"/>
    </source>
</evidence>
<feature type="compositionally biased region" description="Low complexity" evidence="1">
    <location>
        <begin position="716"/>
        <end position="730"/>
    </location>
</feature>
<dbReference type="AlphaFoldDB" id="A0A6A1URC7"/>
<evidence type="ECO:0000256" key="1">
    <source>
        <dbReference type="SAM" id="MobiDB-lite"/>
    </source>
</evidence>
<dbReference type="Proteomes" id="UP000516437">
    <property type="component" value="Chromosome 8"/>
</dbReference>
<accession>A0A6A1URC7</accession>
<comment type="caution">
    <text evidence="3">The sequence shown here is derived from an EMBL/GenBank/DDBJ whole genome shotgun (WGS) entry which is preliminary data.</text>
</comment>
<sequence length="859" mass="90030">MAALGTSSAKPQKLGFTTFLASAVLEWLLILCLLVTSIFSFLVTKFAHYCKLQTPCLPCSKLHHIFGLGCYWDLICSNHKLENSCLVQCHAHNKLVDVYGMCETCLFSLLEEDSCGGFDQGTLLEGNKFGSSSTRHCRCCNAPCVLKGNTQKLVQTKSVGCGVAELDVTLSGVVGLNQDDQKKRCTHREGNFDTESEFLHSHDAASVSYCETDVSKTNFAVPGAQSEPVIIAPAAGSAPYNLIIANSAPKASPSMSQAQLDPIEAYGSKSVALTAAVENGPEEFNRQQAKSRACSPAAAEADRKANSPAVNDVISLDDVTPSSNAMGTTIEVSKECCKGAQSEPLIITPANDSAHYKLVSANSAHKASPSMLQAQLDPIEAYGSTSIASTAAVENGQEELNHQQANSRACSLAAAEADRKANSPAVNDLISVDDVTPSSNAMETAVELSKESCAQSVPLITTPADDSAPYKLIIASSAPKASPSMSQAQIDPIEAYGSTSVASTAAVESGPEELNRQQANSRACSSAAAEAAREANSLDDVTPSSNAMGTTIEVSKECCAQSEPLIITPANDSAPCNLVISNSAPKVSSSMSQAQLDPIEAYGRTSVARTVAVENCLEELNRKQANSRACYPVVNHLFSPYNVTQSLRPFSTAVAAESDLEELNWQQANSKARCPAPAEAVSEASCPAPAEADNEANSPALADSKASCPAPAEADSGASSPVQASSPVSAETDSKASSLLENNLVSLDDVTPSSNAMETRIEVSKESCLTRTDEVGQTCVAQSGKIKDVITVPRKTSEIGLETEAISSEAAQQQPNLNLGDSNEIAAGNRGTQLSGALVGEQEDSPKVDENLKILLSRL</sequence>
<evidence type="ECO:0000313" key="4">
    <source>
        <dbReference type="Proteomes" id="UP000516437"/>
    </source>
</evidence>
<evidence type="ECO:0000256" key="2">
    <source>
        <dbReference type="SAM" id="Phobius"/>
    </source>
</evidence>
<reference evidence="3 4" key="1">
    <citation type="journal article" date="2019" name="Plant Biotechnol. J.">
        <title>The red bayberry genome and genetic basis of sex determination.</title>
        <authorList>
            <person name="Jia H.M."/>
            <person name="Jia H.J."/>
            <person name="Cai Q.L."/>
            <person name="Wang Y."/>
            <person name="Zhao H.B."/>
            <person name="Yang W.F."/>
            <person name="Wang G.Y."/>
            <person name="Li Y.H."/>
            <person name="Zhan D.L."/>
            <person name="Shen Y.T."/>
            <person name="Niu Q.F."/>
            <person name="Chang L."/>
            <person name="Qiu J."/>
            <person name="Zhao L."/>
            <person name="Xie H.B."/>
            <person name="Fu W.Y."/>
            <person name="Jin J."/>
            <person name="Li X.W."/>
            <person name="Jiao Y."/>
            <person name="Zhou C.C."/>
            <person name="Tu T."/>
            <person name="Chai C.Y."/>
            <person name="Gao J.L."/>
            <person name="Fan L.J."/>
            <person name="van de Weg E."/>
            <person name="Wang J.Y."/>
            <person name="Gao Z.S."/>
        </authorList>
    </citation>
    <scope>NUCLEOTIDE SEQUENCE [LARGE SCALE GENOMIC DNA]</scope>
    <source>
        <tissue evidence="3">Leaves</tissue>
    </source>
</reference>
<protein>
    <submittedName>
        <fullName evidence="3">Uncharacterized protein</fullName>
    </submittedName>
</protein>
<gene>
    <name evidence="3" type="ORF">CJ030_MR8G002216</name>
</gene>
<proteinExistence type="predicted"/>
<name>A0A6A1URC7_9ROSI</name>
<keyword evidence="4" id="KW-1185">Reference proteome</keyword>
<dbReference type="EMBL" id="RXIC02000026">
    <property type="protein sequence ID" value="KAB1202716.1"/>
    <property type="molecule type" value="Genomic_DNA"/>
</dbReference>
<dbReference type="InterPro" id="IPR039306">
    <property type="entry name" value="MYOB"/>
</dbReference>
<keyword evidence="2" id="KW-0812">Transmembrane</keyword>
<dbReference type="PANTHER" id="PTHR31448:SF32">
    <property type="entry name" value="MYOSIN-BINDING PROTEIN 1"/>
    <property type="match status" value="1"/>
</dbReference>
<keyword evidence="2" id="KW-0472">Membrane</keyword>
<keyword evidence="2" id="KW-1133">Transmembrane helix</keyword>